<evidence type="ECO:0000256" key="3">
    <source>
        <dbReference type="ARBA" id="ARBA00022970"/>
    </source>
</evidence>
<dbReference type="Gene3D" id="3.40.50.2300">
    <property type="match status" value="2"/>
</dbReference>
<comment type="similarity">
    <text evidence="1">Belongs to the leucine-binding protein family.</text>
</comment>
<dbReference type="PANTHER" id="PTHR30483">
    <property type="entry name" value="LEUCINE-SPECIFIC-BINDING PROTEIN"/>
    <property type="match status" value="1"/>
</dbReference>
<evidence type="ECO:0000256" key="1">
    <source>
        <dbReference type="ARBA" id="ARBA00010062"/>
    </source>
</evidence>
<feature type="domain" description="Leucine-binding protein" evidence="4">
    <location>
        <begin position="17"/>
        <end position="348"/>
    </location>
</feature>
<dbReference type="PANTHER" id="PTHR30483:SF6">
    <property type="entry name" value="PERIPLASMIC BINDING PROTEIN OF ABC TRANSPORTER FOR NATURAL AMINO ACIDS"/>
    <property type="match status" value="1"/>
</dbReference>
<dbReference type="InterPro" id="IPR051010">
    <property type="entry name" value="BCAA_transport"/>
</dbReference>
<organism evidence="5">
    <name type="scientific">Xanthobacter autotrophicus</name>
    <dbReference type="NCBI Taxonomy" id="280"/>
    <lineage>
        <taxon>Bacteria</taxon>
        <taxon>Pseudomonadati</taxon>
        <taxon>Pseudomonadota</taxon>
        <taxon>Alphaproteobacteria</taxon>
        <taxon>Hyphomicrobiales</taxon>
        <taxon>Xanthobacteraceae</taxon>
        <taxon>Xanthobacter</taxon>
    </lineage>
</organism>
<dbReference type="SUPFAM" id="SSF53822">
    <property type="entry name" value="Periplasmic binding protein-like I"/>
    <property type="match status" value="1"/>
</dbReference>
<protein>
    <submittedName>
        <fullName evidence="5">ABC transporter permease</fullName>
    </submittedName>
</protein>
<name>A0A168S5C1_XANAU</name>
<accession>A0A168S5C1</accession>
<reference evidence="5" key="1">
    <citation type="submission" date="2016-03" db="EMBL/GenBank/DDBJ databases">
        <authorList>
            <person name="Ploux O."/>
        </authorList>
    </citation>
    <scope>NUCLEOTIDE SEQUENCE</scope>
    <source>
        <strain evidence="5">EL4</strain>
    </source>
</reference>
<gene>
    <name evidence="5" type="primary">abcP3</name>
</gene>
<dbReference type="AlphaFoldDB" id="A0A168S5C1"/>
<proteinExistence type="inferred from homology"/>
<dbReference type="InterPro" id="IPR028082">
    <property type="entry name" value="Peripla_BP_I"/>
</dbReference>
<sequence length="385" mass="41393">MLSFAALSANAATAAEPIRIGVLSDMSGVFSDFSGPGSVVAAQMAAEEFKDLGPIEILRADHLNKSDVGAAIARRWFDVDKVDIIADTIGSAVGLAVAAVVREKGKVAIFSGAGANDLFGIACSKGGFVWAFNAYSNAHVIASALMDKGFKSWYLISQQSAWGRSTEETMLADLNSRDAQVKGVVRIPILTEDYTSFLTTAQASRANVVAILGGVVANQVKQATEFGVRQGGQQLANPMIWEHQVFGAGLENAQGMYVAAPTYWDLDEGTREWAKAFSKRTGYAPSMTHMGTYSGVRHFLQAVRKTGSRDPSVVTDEMRRTPVEDATTHGTIRPDGLVSRDYYLFQVKSPAESKQPWDIYKVIKKISAADAMPPLKGSACPMVHD</sequence>
<keyword evidence="2" id="KW-0732">Signal</keyword>
<keyword evidence="3" id="KW-0813">Transport</keyword>
<dbReference type="InterPro" id="IPR028081">
    <property type="entry name" value="Leu-bd"/>
</dbReference>
<dbReference type="CDD" id="cd06327">
    <property type="entry name" value="PBP1_SBP-like"/>
    <property type="match status" value="1"/>
</dbReference>
<dbReference type="GO" id="GO:0006865">
    <property type="term" value="P:amino acid transport"/>
    <property type="evidence" value="ECO:0007669"/>
    <property type="project" value="UniProtKB-KW"/>
</dbReference>
<evidence type="ECO:0000259" key="4">
    <source>
        <dbReference type="Pfam" id="PF13458"/>
    </source>
</evidence>
<dbReference type="EMBL" id="KU922119">
    <property type="protein sequence ID" value="ANC67881.1"/>
    <property type="molecule type" value="Genomic_DNA"/>
</dbReference>
<evidence type="ECO:0000256" key="2">
    <source>
        <dbReference type="ARBA" id="ARBA00022729"/>
    </source>
</evidence>
<evidence type="ECO:0000313" key="5">
    <source>
        <dbReference type="EMBL" id="ANC67881.1"/>
    </source>
</evidence>
<keyword evidence="3" id="KW-0029">Amino-acid transport</keyword>
<dbReference type="Pfam" id="PF13458">
    <property type="entry name" value="Peripla_BP_6"/>
    <property type="match status" value="1"/>
</dbReference>